<keyword evidence="3" id="KW-1185">Reference proteome</keyword>
<reference evidence="2 3" key="1">
    <citation type="journal article" date="2014" name="Science">
        <title>Plant genetics. Early allopolyploid evolution in the post-Neolithic Brassica napus oilseed genome.</title>
        <authorList>
            <person name="Chalhoub B."/>
            <person name="Denoeud F."/>
            <person name="Liu S."/>
            <person name="Parkin I.A."/>
            <person name="Tang H."/>
            <person name="Wang X."/>
            <person name="Chiquet J."/>
            <person name="Belcram H."/>
            <person name="Tong C."/>
            <person name="Samans B."/>
            <person name="Correa M."/>
            <person name="Da Silva C."/>
            <person name="Just J."/>
            <person name="Falentin C."/>
            <person name="Koh C.S."/>
            <person name="Le Clainche I."/>
            <person name="Bernard M."/>
            <person name="Bento P."/>
            <person name="Noel B."/>
            <person name="Labadie K."/>
            <person name="Alberti A."/>
            <person name="Charles M."/>
            <person name="Arnaud D."/>
            <person name="Guo H."/>
            <person name="Daviaud C."/>
            <person name="Alamery S."/>
            <person name="Jabbari K."/>
            <person name="Zhao M."/>
            <person name="Edger P.P."/>
            <person name="Chelaifa H."/>
            <person name="Tack D."/>
            <person name="Lassalle G."/>
            <person name="Mestiri I."/>
            <person name="Schnel N."/>
            <person name="Le Paslier M.C."/>
            <person name="Fan G."/>
            <person name="Renault V."/>
            <person name="Bayer P.E."/>
            <person name="Golicz A.A."/>
            <person name="Manoli S."/>
            <person name="Lee T.H."/>
            <person name="Thi V.H."/>
            <person name="Chalabi S."/>
            <person name="Hu Q."/>
            <person name="Fan C."/>
            <person name="Tollenaere R."/>
            <person name="Lu Y."/>
            <person name="Battail C."/>
            <person name="Shen J."/>
            <person name="Sidebottom C.H."/>
            <person name="Wang X."/>
            <person name="Canaguier A."/>
            <person name="Chauveau A."/>
            <person name="Berard A."/>
            <person name="Deniot G."/>
            <person name="Guan M."/>
            <person name="Liu Z."/>
            <person name="Sun F."/>
            <person name="Lim Y.P."/>
            <person name="Lyons E."/>
            <person name="Town C.D."/>
            <person name="Bancroft I."/>
            <person name="Wang X."/>
            <person name="Meng J."/>
            <person name="Ma J."/>
            <person name="Pires J.C."/>
            <person name="King G.J."/>
            <person name="Brunel D."/>
            <person name="Delourme R."/>
            <person name="Renard M."/>
            <person name="Aury J.M."/>
            <person name="Adams K.L."/>
            <person name="Batley J."/>
            <person name="Snowdon R.J."/>
            <person name="Tost J."/>
            <person name="Edwards D."/>
            <person name="Zhou Y."/>
            <person name="Hua W."/>
            <person name="Sharpe A.G."/>
            <person name="Paterson A.H."/>
            <person name="Guan C."/>
            <person name="Wincker P."/>
        </authorList>
    </citation>
    <scope>NUCLEOTIDE SEQUENCE [LARGE SCALE GENOMIC DNA]</scope>
    <source>
        <strain evidence="3">cv. Darmor-bzh</strain>
    </source>
</reference>
<name>A0A078GUJ5_BRANA</name>
<evidence type="ECO:0000256" key="1">
    <source>
        <dbReference type="SAM" id="MobiDB-lite"/>
    </source>
</evidence>
<dbReference type="EMBL" id="LK032233">
    <property type="protein sequence ID" value="CDY29216.1"/>
    <property type="molecule type" value="Genomic_DNA"/>
</dbReference>
<evidence type="ECO:0000313" key="2">
    <source>
        <dbReference type="EMBL" id="CDY29216.1"/>
    </source>
</evidence>
<protein>
    <submittedName>
        <fullName evidence="2">BnaA06g25410D protein</fullName>
    </submittedName>
</protein>
<accession>A0A078GUJ5</accession>
<dbReference type="Gramene" id="CDY29216">
    <property type="protein sequence ID" value="CDY29216"/>
    <property type="gene ID" value="GSBRNA2T00042132001"/>
</dbReference>
<dbReference type="Proteomes" id="UP000028999">
    <property type="component" value="Unassembled WGS sequence"/>
</dbReference>
<feature type="region of interest" description="Disordered" evidence="1">
    <location>
        <begin position="1"/>
        <end position="25"/>
    </location>
</feature>
<dbReference type="PaxDb" id="3708-A0A078GUJ5"/>
<gene>
    <name evidence="2" type="primary">BnaA06g25410D</name>
    <name evidence="2" type="ORF">GSBRNA2T00042132001</name>
</gene>
<dbReference type="AlphaFoldDB" id="A0A078GUJ5"/>
<organism evidence="2 3">
    <name type="scientific">Brassica napus</name>
    <name type="common">Rape</name>
    <dbReference type="NCBI Taxonomy" id="3708"/>
    <lineage>
        <taxon>Eukaryota</taxon>
        <taxon>Viridiplantae</taxon>
        <taxon>Streptophyta</taxon>
        <taxon>Embryophyta</taxon>
        <taxon>Tracheophyta</taxon>
        <taxon>Spermatophyta</taxon>
        <taxon>Magnoliopsida</taxon>
        <taxon>eudicotyledons</taxon>
        <taxon>Gunneridae</taxon>
        <taxon>Pentapetalae</taxon>
        <taxon>rosids</taxon>
        <taxon>malvids</taxon>
        <taxon>Brassicales</taxon>
        <taxon>Brassicaceae</taxon>
        <taxon>Brassiceae</taxon>
        <taxon>Brassica</taxon>
    </lineage>
</organism>
<sequence length="25" mass="2935">MGRVIRAQLPQPRLRREKLDTSRAS</sequence>
<proteinExistence type="predicted"/>
<evidence type="ECO:0000313" key="3">
    <source>
        <dbReference type="Proteomes" id="UP000028999"/>
    </source>
</evidence>